<dbReference type="Gene3D" id="3.40.50.1820">
    <property type="entry name" value="alpha/beta hydrolase"/>
    <property type="match status" value="1"/>
</dbReference>
<protein>
    <submittedName>
        <fullName evidence="3">Pimeloyl-ACP methyl ester carboxylesterase</fullName>
    </submittedName>
</protein>
<keyword evidence="4" id="KW-1185">Reference proteome</keyword>
<dbReference type="STRING" id="688867.SAMN05660236_4099"/>
<reference evidence="3 4" key="1">
    <citation type="submission" date="2017-02" db="EMBL/GenBank/DDBJ databases">
        <authorList>
            <person name="Peterson S.W."/>
        </authorList>
    </citation>
    <scope>NUCLEOTIDE SEQUENCE [LARGE SCALE GENOMIC DNA]</scope>
    <source>
        <strain evidence="3 4">DSM 25262</strain>
    </source>
</reference>
<evidence type="ECO:0000313" key="3">
    <source>
        <dbReference type="EMBL" id="SKC82152.1"/>
    </source>
</evidence>
<feature type="signal peptide" evidence="1">
    <location>
        <begin position="1"/>
        <end position="26"/>
    </location>
</feature>
<organism evidence="3 4">
    <name type="scientific">Ohtaekwangia koreensis</name>
    <dbReference type="NCBI Taxonomy" id="688867"/>
    <lineage>
        <taxon>Bacteria</taxon>
        <taxon>Pseudomonadati</taxon>
        <taxon>Bacteroidota</taxon>
        <taxon>Cytophagia</taxon>
        <taxon>Cytophagales</taxon>
        <taxon>Fulvivirgaceae</taxon>
        <taxon>Ohtaekwangia</taxon>
    </lineage>
</organism>
<evidence type="ECO:0000259" key="2">
    <source>
        <dbReference type="Pfam" id="PF00561"/>
    </source>
</evidence>
<name>A0A1T5M1M0_9BACT</name>
<dbReference type="PANTHER" id="PTHR43798">
    <property type="entry name" value="MONOACYLGLYCEROL LIPASE"/>
    <property type="match status" value="1"/>
</dbReference>
<dbReference type="RefSeq" id="WP_079688657.1">
    <property type="nucleotide sequence ID" value="NZ_FUZU01000003.1"/>
</dbReference>
<sequence>MKHIFSLPTIGLLIALLAANSIVSHGQQLFTVEVKGKGKPMILIHGLTCSGDVWKETVAHYQDKYECHILTLAGFGGNAPAVKDKFLSAVKDDVISYAKTKKLKKPVIVGHSMGAFLALWAAASAPDQFEKVIAVDGVAFMPALQMPGATVESAKPMADNTYKMMSNQTHEQFDANTRMYLGSMITSQQHIDEVMAIAQKADVKTQAQVMYELMSTDLRETVSSIGCPVLLMGAWIAYKNYGVTHESAVAMYTAQMTNVKKASVEINDTAKHFIFYDDPAWFFQKADAFLN</sequence>
<feature type="domain" description="AB hydrolase-1" evidence="2">
    <location>
        <begin position="39"/>
        <end position="160"/>
    </location>
</feature>
<keyword evidence="1" id="KW-0732">Signal</keyword>
<dbReference type="InterPro" id="IPR029058">
    <property type="entry name" value="AB_hydrolase_fold"/>
</dbReference>
<dbReference type="SUPFAM" id="SSF53474">
    <property type="entry name" value="alpha/beta-Hydrolases"/>
    <property type="match status" value="1"/>
</dbReference>
<evidence type="ECO:0000256" key="1">
    <source>
        <dbReference type="SAM" id="SignalP"/>
    </source>
</evidence>
<dbReference type="EMBL" id="FUZU01000003">
    <property type="protein sequence ID" value="SKC82152.1"/>
    <property type="molecule type" value="Genomic_DNA"/>
</dbReference>
<gene>
    <name evidence="3" type="ORF">SAMN05660236_4099</name>
</gene>
<dbReference type="Proteomes" id="UP000190961">
    <property type="component" value="Unassembled WGS sequence"/>
</dbReference>
<dbReference type="AlphaFoldDB" id="A0A1T5M1M0"/>
<dbReference type="Pfam" id="PF00561">
    <property type="entry name" value="Abhydrolase_1"/>
    <property type="match status" value="1"/>
</dbReference>
<dbReference type="OrthoDB" id="7172093at2"/>
<proteinExistence type="predicted"/>
<dbReference type="InterPro" id="IPR050266">
    <property type="entry name" value="AB_hydrolase_sf"/>
</dbReference>
<evidence type="ECO:0000313" key="4">
    <source>
        <dbReference type="Proteomes" id="UP000190961"/>
    </source>
</evidence>
<feature type="chain" id="PRO_5012075195" evidence="1">
    <location>
        <begin position="27"/>
        <end position="291"/>
    </location>
</feature>
<accession>A0A1T5M1M0</accession>
<dbReference type="InterPro" id="IPR000073">
    <property type="entry name" value="AB_hydrolase_1"/>
</dbReference>